<evidence type="ECO:0000313" key="7">
    <source>
        <dbReference type="EMBL" id="MBB5684047.1"/>
    </source>
</evidence>
<evidence type="ECO:0000256" key="4">
    <source>
        <dbReference type="ARBA" id="ARBA00071664"/>
    </source>
</evidence>
<dbReference type="NCBIfam" id="TIGR00001">
    <property type="entry name" value="rpmI_bact"/>
    <property type="match status" value="1"/>
</dbReference>
<dbReference type="Pfam" id="PF01632">
    <property type="entry name" value="Ribosomal_L35p"/>
    <property type="match status" value="1"/>
</dbReference>
<dbReference type="AlphaFoldDB" id="A0A7W9ECG9"/>
<dbReference type="HAMAP" id="MF_00514">
    <property type="entry name" value="Ribosomal_bL35"/>
    <property type="match status" value="1"/>
</dbReference>
<keyword evidence="3 5" id="KW-0687">Ribonucleoprotein</keyword>
<organism evidence="7 8">
    <name type="scientific">Sphingobium boeckii</name>
    <dbReference type="NCBI Taxonomy" id="1082345"/>
    <lineage>
        <taxon>Bacteria</taxon>
        <taxon>Pseudomonadati</taxon>
        <taxon>Pseudomonadota</taxon>
        <taxon>Alphaproteobacteria</taxon>
        <taxon>Sphingomonadales</taxon>
        <taxon>Sphingomonadaceae</taxon>
        <taxon>Sphingobium</taxon>
    </lineage>
</organism>
<sequence>MPKLKTKSGVKKRFKITATGKVKHGVAGKRHRLSHHNAKYIRQNRGTSVLSEADWGHVKLWAPYGLR</sequence>
<keyword evidence="8" id="KW-1185">Reference proteome</keyword>
<dbReference type="FunFam" id="4.10.410.60:FF:000001">
    <property type="entry name" value="50S ribosomal protein L35"/>
    <property type="match status" value="1"/>
</dbReference>
<comment type="similarity">
    <text evidence="1 5 6">Belongs to the bacterial ribosomal protein bL35 family.</text>
</comment>
<evidence type="ECO:0000256" key="6">
    <source>
        <dbReference type="RuleBase" id="RU000568"/>
    </source>
</evidence>
<dbReference type="InterPro" id="IPR001706">
    <property type="entry name" value="Ribosomal_bL35"/>
</dbReference>
<dbReference type="EMBL" id="JACIJC010000001">
    <property type="protein sequence ID" value="MBB5684047.1"/>
    <property type="molecule type" value="Genomic_DNA"/>
</dbReference>
<comment type="caution">
    <text evidence="7">The sequence shown here is derived from an EMBL/GenBank/DDBJ whole genome shotgun (WGS) entry which is preliminary data.</text>
</comment>
<dbReference type="InterPro" id="IPR037229">
    <property type="entry name" value="Ribosomal_bL35_sf"/>
</dbReference>
<accession>A0A7W9ECG9</accession>
<dbReference type="PRINTS" id="PR00064">
    <property type="entry name" value="RIBOSOMALL35"/>
</dbReference>
<dbReference type="Proteomes" id="UP000549617">
    <property type="component" value="Unassembled WGS sequence"/>
</dbReference>
<dbReference type="InterPro" id="IPR018265">
    <property type="entry name" value="Ribosomal_bL35_CS"/>
</dbReference>
<dbReference type="PROSITE" id="PS00936">
    <property type="entry name" value="RIBOSOMAL_L35"/>
    <property type="match status" value="1"/>
</dbReference>
<dbReference type="PANTHER" id="PTHR33343">
    <property type="entry name" value="54S RIBOSOMAL PROTEIN BL35M"/>
    <property type="match status" value="1"/>
</dbReference>
<name>A0A7W9ECG9_9SPHN</name>
<evidence type="ECO:0000256" key="1">
    <source>
        <dbReference type="ARBA" id="ARBA00006598"/>
    </source>
</evidence>
<dbReference type="RefSeq" id="WP_184014267.1">
    <property type="nucleotide sequence ID" value="NZ_JACIJC010000001.1"/>
</dbReference>
<evidence type="ECO:0000256" key="3">
    <source>
        <dbReference type="ARBA" id="ARBA00023274"/>
    </source>
</evidence>
<dbReference type="Gene3D" id="4.10.410.60">
    <property type="match status" value="1"/>
</dbReference>
<gene>
    <name evidence="5" type="primary">rpmI</name>
    <name evidence="7" type="ORF">FHS49_000038</name>
</gene>
<dbReference type="GO" id="GO:0006412">
    <property type="term" value="P:translation"/>
    <property type="evidence" value="ECO:0007669"/>
    <property type="project" value="UniProtKB-UniRule"/>
</dbReference>
<dbReference type="GO" id="GO:0022625">
    <property type="term" value="C:cytosolic large ribosomal subunit"/>
    <property type="evidence" value="ECO:0007669"/>
    <property type="project" value="TreeGrafter"/>
</dbReference>
<reference evidence="7 8" key="1">
    <citation type="submission" date="2020-08" db="EMBL/GenBank/DDBJ databases">
        <title>Genomic Encyclopedia of Type Strains, Phase IV (KMG-IV): sequencing the most valuable type-strain genomes for metagenomic binning, comparative biology and taxonomic classification.</title>
        <authorList>
            <person name="Goeker M."/>
        </authorList>
    </citation>
    <scope>NUCLEOTIDE SEQUENCE [LARGE SCALE GENOMIC DNA]</scope>
    <source>
        <strain evidence="7 8">DSM 25079</strain>
    </source>
</reference>
<dbReference type="InterPro" id="IPR021137">
    <property type="entry name" value="Ribosomal_bL35-like"/>
</dbReference>
<protein>
    <recommendedName>
        <fullName evidence="4 5">Large ribosomal subunit protein bL35</fullName>
    </recommendedName>
</protein>
<proteinExistence type="inferred from homology"/>
<evidence type="ECO:0000256" key="5">
    <source>
        <dbReference type="HAMAP-Rule" id="MF_00514"/>
    </source>
</evidence>
<keyword evidence="2 5" id="KW-0689">Ribosomal protein</keyword>
<dbReference type="SUPFAM" id="SSF143034">
    <property type="entry name" value="L35p-like"/>
    <property type="match status" value="1"/>
</dbReference>
<evidence type="ECO:0000256" key="2">
    <source>
        <dbReference type="ARBA" id="ARBA00022980"/>
    </source>
</evidence>
<dbReference type="PANTHER" id="PTHR33343:SF1">
    <property type="entry name" value="LARGE RIBOSOMAL SUBUNIT PROTEIN BL35M"/>
    <property type="match status" value="1"/>
</dbReference>
<evidence type="ECO:0000313" key="8">
    <source>
        <dbReference type="Proteomes" id="UP000549617"/>
    </source>
</evidence>
<dbReference type="GO" id="GO:0003735">
    <property type="term" value="F:structural constituent of ribosome"/>
    <property type="evidence" value="ECO:0007669"/>
    <property type="project" value="InterPro"/>
</dbReference>